<accession>A0A934S702</accession>
<reference evidence="1" key="1">
    <citation type="submission" date="2021-01" db="EMBL/GenBank/DDBJ databases">
        <title>Modified the classification status of verrucomicrobia.</title>
        <authorList>
            <person name="Feng X."/>
        </authorList>
    </citation>
    <scope>NUCLEOTIDE SEQUENCE</scope>
    <source>
        <strain evidence="1">KCTC 22041</strain>
    </source>
</reference>
<keyword evidence="2" id="KW-1185">Reference proteome</keyword>
<name>A0A934S702_9BACT</name>
<dbReference type="EMBL" id="JAENIJ010000007">
    <property type="protein sequence ID" value="MBK1881956.1"/>
    <property type="molecule type" value="Genomic_DNA"/>
</dbReference>
<proteinExistence type="predicted"/>
<sequence length="99" mass="11320">MNRVILSLYFLCILAFTFSLYENSICRDDLNRDYGRIQERLSAAKRANQSMDDIGYMERQFVSIDQQLDTANRGRAWNTVGIAIIGLGMAFAKRSNMGK</sequence>
<protein>
    <submittedName>
        <fullName evidence="1">Uncharacterized protein</fullName>
    </submittedName>
</protein>
<gene>
    <name evidence="1" type="ORF">JIN85_05990</name>
</gene>
<comment type="caution">
    <text evidence="1">The sequence shown here is derived from an EMBL/GenBank/DDBJ whole genome shotgun (WGS) entry which is preliminary data.</text>
</comment>
<dbReference type="Proteomes" id="UP000603141">
    <property type="component" value="Unassembled WGS sequence"/>
</dbReference>
<evidence type="ECO:0000313" key="1">
    <source>
        <dbReference type="EMBL" id="MBK1881956.1"/>
    </source>
</evidence>
<organism evidence="1 2">
    <name type="scientific">Luteolibacter pohnpeiensis</name>
    <dbReference type="NCBI Taxonomy" id="454153"/>
    <lineage>
        <taxon>Bacteria</taxon>
        <taxon>Pseudomonadati</taxon>
        <taxon>Verrucomicrobiota</taxon>
        <taxon>Verrucomicrobiia</taxon>
        <taxon>Verrucomicrobiales</taxon>
        <taxon>Verrucomicrobiaceae</taxon>
        <taxon>Luteolibacter</taxon>
    </lineage>
</organism>
<dbReference type="RefSeq" id="WP_200268628.1">
    <property type="nucleotide sequence ID" value="NZ_JAENIJ010000007.1"/>
</dbReference>
<evidence type="ECO:0000313" key="2">
    <source>
        <dbReference type="Proteomes" id="UP000603141"/>
    </source>
</evidence>
<dbReference type="AlphaFoldDB" id="A0A934S702"/>